<sequence>MQLIHARFLQRTRAFSRRSLIAPFQSLPYSPINVHPSRRNFSFIAMYATPNEAAIDDTNNIDKAKSRLVCGKCNAMLSNTEDLVFFKWKNGTHISSASGEPLKNLLPVTSPDDRKSSWKKHKMLCINCNFQVGTLAQIFTSDKVLFSASCVAIQLPDDQSPLLSLSGYPTAFLSFSMWSELMLMVETQPKLKNLLQIRRLDNIYLCNTESIELNRKLRMAGDLQELLRIVDENITALNHVNIRTAIYCTDRFTSTRSAQANFLTISTNVKVSKSEASQDDLLSLSSQASFPKLSAMPDALDTKRFRKLIDETDKLVNFGIAAFNKGSALSYFASALKKLGVGRLSILQPMALQVMHMLQLEKPVINSLEACIVVSVIAYMLPRESRHQEWVGDFLQAVSQMVLSELDDDKTSDETKLQAAQNLVPLAQSFLFLERFDSDLFRRTFTEMNAGALDKLGISSNRAK</sequence>
<protein>
    <submittedName>
        <fullName evidence="1">Uncharacterized protein</fullName>
    </submittedName>
</protein>
<dbReference type="OrthoDB" id="2019031at2759"/>
<dbReference type="Proteomes" id="UP000054928">
    <property type="component" value="Unassembled WGS sequence"/>
</dbReference>
<evidence type="ECO:0000313" key="1">
    <source>
        <dbReference type="EMBL" id="CEG47926.1"/>
    </source>
</evidence>
<accession>A0A0P1B337</accession>
<name>A0A0P1B337_PLAHL</name>
<dbReference type="RefSeq" id="XP_024584295.1">
    <property type="nucleotide sequence ID" value="XM_024718947.1"/>
</dbReference>
<dbReference type="GeneID" id="36400304"/>
<dbReference type="EMBL" id="CCYD01002864">
    <property type="protein sequence ID" value="CEG47926.1"/>
    <property type="molecule type" value="Genomic_DNA"/>
</dbReference>
<dbReference type="OMA" id="WRNGIHV"/>
<dbReference type="AlphaFoldDB" id="A0A0P1B337"/>
<evidence type="ECO:0000313" key="2">
    <source>
        <dbReference type="Proteomes" id="UP000054928"/>
    </source>
</evidence>
<keyword evidence="2" id="KW-1185">Reference proteome</keyword>
<reference evidence="2" key="1">
    <citation type="submission" date="2014-09" db="EMBL/GenBank/DDBJ databases">
        <authorList>
            <person name="Sharma Rahul"/>
            <person name="Thines Marco"/>
        </authorList>
    </citation>
    <scope>NUCLEOTIDE SEQUENCE [LARGE SCALE GENOMIC DNA]</scope>
</reference>
<organism evidence="1 2">
    <name type="scientific">Plasmopara halstedii</name>
    <name type="common">Downy mildew of sunflower</name>
    <dbReference type="NCBI Taxonomy" id="4781"/>
    <lineage>
        <taxon>Eukaryota</taxon>
        <taxon>Sar</taxon>
        <taxon>Stramenopiles</taxon>
        <taxon>Oomycota</taxon>
        <taxon>Peronosporomycetes</taxon>
        <taxon>Peronosporales</taxon>
        <taxon>Peronosporaceae</taxon>
        <taxon>Plasmopara</taxon>
    </lineage>
</organism>
<proteinExistence type="predicted"/>